<organism evidence="1 2">
    <name type="scientific">Candidatus Nomurabacteria bacterium RIFCSPLOWO2_01_FULL_33_17</name>
    <dbReference type="NCBI Taxonomy" id="1801764"/>
    <lineage>
        <taxon>Bacteria</taxon>
        <taxon>Candidatus Nomuraibacteriota</taxon>
    </lineage>
</organism>
<protein>
    <recommendedName>
        <fullName evidence="3">tRNA ligase phosphodiesterase domain-containing protein</fullName>
    </recommendedName>
</protein>
<reference evidence="1 2" key="1">
    <citation type="journal article" date="2016" name="Nat. Commun.">
        <title>Thousands of microbial genomes shed light on interconnected biogeochemical processes in an aquifer system.</title>
        <authorList>
            <person name="Anantharaman K."/>
            <person name="Brown C.T."/>
            <person name="Hug L.A."/>
            <person name="Sharon I."/>
            <person name="Castelle C.J."/>
            <person name="Probst A.J."/>
            <person name="Thomas B.C."/>
            <person name="Singh A."/>
            <person name="Wilkins M.J."/>
            <person name="Karaoz U."/>
            <person name="Brodie E.L."/>
            <person name="Williams K.H."/>
            <person name="Hubbard S.S."/>
            <person name="Banfield J.F."/>
        </authorList>
    </citation>
    <scope>NUCLEOTIDE SEQUENCE [LARGE SCALE GENOMIC DNA]</scope>
</reference>
<dbReference type="STRING" id="1801764.A2903_01305"/>
<sequence>MEKEIKFTALFVKNTEDLLKRFPPKHTKVFGHHSTIEFEPSNLDGIEIGKKYNIKIIGRAYDEFGDDILVENPKSKNKYPHVTLSRAKNAPSLYSKILFEKAIASNDIEYFDNEEVTVVEGYLA</sequence>
<dbReference type="Proteomes" id="UP000178184">
    <property type="component" value="Unassembled WGS sequence"/>
</dbReference>
<accession>A0A1F6WP90</accession>
<evidence type="ECO:0000313" key="2">
    <source>
        <dbReference type="Proteomes" id="UP000178184"/>
    </source>
</evidence>
<evidence type="ECO:0008006" key="3">
    <source>
        <dbReference type="Google" id="ProtNLM"/>
    </source>
</evidence>
<dbReference type="EMBL" id="MFUO01000022">
    <property type="protein sequence ID" value="OGI83677.1"/>
    <property type="molecule type" value="Genomic_DNA"/>
</dbReference>
<comment type="caution">
    <text evidence="1">The sequence shown here is derived from an EMBL/GenBank/DDBJ whole genome shotgun (WGS) entry which is preliminary data.</text>
</comment>
<proteinExistence type="predicted"/>
<name>A0A1F6WP90_9BACT</name>
<evidence type="ECO:0000313" key="1">
    <source>
        <dbReference type="EMBL" id="OGI83677.1"/>
    </source>
</evidence>
<gene>
    <name evidence="1" type="ORF">A2903_01305</name>
</gene>
<dbReference type="AlphaFoldDB" id="A0A1F6WP90"/>